<dbReference type="PANTHER" id="PTHR31902:SF22">
    <property type="entry name" value="SLL1203 PROTEIN"/>
    <property type="match status" value="1"/>
</dbReference>
<gene>
    <name evidence="1" type="ORF">ACFPJ6_17575</name>
</gene>
<protein>
    <submittedName>
        <fullName evidence="1">Sucrase ferredoxin</fullName>
    </submittedName>
</protein>
<evidence type="ECO:0000313" key="2">
    <source>
        <dbReference type="Proteomes" id="UP001596122"/>
    </source>
</evidence>
<name>A0ABW0GSC0_9MICO</name>
<dbReference type="CDD" id="cd03062">
    <property type="entry name" value="TRX_Fd_Sucrase"/>
    <property type="match status" value="1"/>
</dbReference>
<dbReference type="EMBL" id="JBHSLD010000028">
    <property type="protein sequence ID" value="MFC5382577.1"/>
    <property type="molecule type" value="Genomic_DNA"/>
</dbReference>
<dbReference type="PANTHER" id="PTHR31902">
    <property type="entry name" value="ACTIN PATCHES DISTAL PROTEIN 1"/>
    <property type="match status" value="1"/>
</dbReference>
<evidence type="ECO:0000313" key="1">
    <source>
        <dbReference type="EMBL" id="MFC5382577.1"/>
    </source>
</evidence>
<dbReference type="SUPFAM" id="SSF52833">
    <property type="entry name" value="Thioredoxin-like"/>
    <property type="match status" value="1"/>
</dbReference>
<dbReference type="Gene3D" id="3.40.30.10">
    <property type="entry name" value="Glutaredoxin"/>
    <property type="match status" value="1"/>
</dbReference>
<dbReference type="Pfam" id="PF06999">
    <property type="entry name" value="Suc_Fer-like"/>
    <property type="match status" value="1"/>
</dbReference>
<accession>A0ABW0GSC0</accession>
<keyword evidence="2" id="KW-1185">Reference proteome</keyword>
<dbReference type="InterPro" id="IPR036249">
    <property type="entry name" value="Thioredoxin-like_sf"/>
</dbReference>
<sequence>MSASHRPPRCADAAERRGDPLAGSAVPVARWLLVEQPGPWGREALTQSRLDVDVAAHLGTVAREVGARVLLVRRHGRAGRHGHGRRHWAVADSRPGSESLRWGRYDDERELLDLDPATLVGPPAAAGPAETVYLVCTHARHDTCCAVRGRGVAAALDDVAPGRVWECSHVGGCRFAANVVVLPHGLYYGRVGPASAPALVEATDHGHVVADLLRGRSSLSGAAQAAEHHARRVLAGPDVTRLDAFRALRERGLGGGRVEVRLLRTRTDQVVDVTVAREDTAAPTLLTCAATRPAAPQGWRLAGLR</sequence>
<reference evidence="2" key="1">
    <citation type="journal article" date="2019" name="Int. J. Syst. Evol. Microbiol.">
        <title>The Global Catalogue of Microorganisms (GCM) 10K type strain sequencing project: providing services to taxonomists for standard genome sequencing and annotation.</title>
        <authorList>
            <consortium name="The Broad Institute Genomics Platform"/>
            <consortium name="The Broad Institute Genome Sequencing Center for Infectious Disease"/>
            <person name="Wu L."/>
            <person name="Ma J."/>
        </authorList>
    </citation>
    <scope>NUCLEOTIDE SEQUENCE [LARGE SCALE GENOMIC DNA]</scope>
    <source>
        <strain evidence="2">CCUG 43114</strain>
    </source>
</reference>
<dbReference type="RefSeq" id="WP_340270218.1">
    <property type="nucleotide sequence ID" value="NZ_JBBEOG010000006.1"/>
</dbReference>
<organism evidence="1 2">
    <name type="scientific">Aquipuribacter nitratireducens</name>
    <dbReference type="NCBI Taxonomy" id="650104"/>
    <lineage>
        <taxon>Bacteria</taxon>
        <taxon>Bacillati</taxon>
        <taxon>Actinomycetota</taxon>
        <taxon>Actinomycetes</taxon>
        <taxon>Micrococcales</taxon>
        <taxon>Intrasporangiaceae</taxon>
        <taxon>Aquipuribacter</taxon>
    </lineage>
</organism>
<comment type="caution">
    <text evidence="1">The sequence shown here is derived from an EMBL/GenBank/DDBJ whole genome shotgun (WGS) entry which is preliminary data.</text>
</comment>
<proteinExistence type="predicted"/>
<dbReference type="Proteomes" id="UP001596122">
    <property type="component" value="Unassembled WGS sequence"/>
</dbReference>
<dbReference type="InterPro" id="IPR009737">
    <property type="entry name" value="Aim32/Apd1-like"/>
</dbReference>